<feature type="region of interest" description="Disordered" evidence="7">
    <location>
        <begin position="538"/>
        <end position="564"/>
    </location>
</feature>
<dbReference type="AlphaFoldDB" id="A0A284R1H0"/>
<evidence type="ECO:0000256" key="2">
    <source>
        <dbReference type="ARBA" id="ARBA00022527"/>
    </source>
</evidence>
<dbReference type="PANTHER" id="PTHR44167">
    <property type="entry name" value="OVARIAN-SPECIFIC SERINE/THREONINE-PROTEIN KINASE LOK-RELATED"/>
    <property type="match status" value="1"/>
</dbReference>
<feature type="region of interest" description="Disordered" evidence="7">
    <location>
        <begin position="119"/>
        <end position="166"/>
    </location>
</feature>
<feature type="region of interest" description="Disordered" evidence="7">
    <location>
        <begin position="1"/>
        <end position="58"/>
    </location>
</feature>
<evidence type="ECO:0000256" key="6">
    <source>
        <dbReference type="ARBA" id="ARBA00022840"/>
    </source>
</evidence>
<dbReference type="GO" id="GO:0044773">
    <property type="term" value="P:mitotic DNA damage checkpoint signaling"/>
    <property type="evidence" value="ECO:0007669"/>
    <property type="project" value="TreeGrafter"/>
</dbReference>
<dbReference type="GO" id="GO:0005524">
    <property type="term" value="F:ATP binding"/>
    <property type="evidence" value="ECO:0007669"/>
    <property type="project" value="UniProtKB-KW"/>
</dbReference>
<keyword evidence="6" id="KW-0067">ATP-binding</keyword>
<dbReference type="InterPro" id="IPR000719">
    <property type="entry name" value="Prot_kinase_dom"/>
</dbReference>
<protein>
    <recommendedName>
        <fullName evidence="1">non-specific serine/threonine protein kinase</fullName>
        <ecNumber evidence="1">2.7.11.1</ecNumber>
    </recommendedName>
</protein>
<evidence type="ECO:0000313" key="9">
    <source>
        <dbReference type="EMBL" id="SJL02567.1"/>
    </source>
</evidence>
<feature type="compositionally biased region" description="Polar residues" evidence="7">
    <location>
        <begin position="1"/>
        <end position="13"/>
    </location>
</feature>
<dbReference type="Gene3D" id="1.10.510.10">
    <property type="entry name" value="Transferase(Phosphotransferase) domain 1"/>
    <property type="match status" value="1"/>
</dbReference>
<dbReference type="SUPFAM" id="SSF56112">
    <property type="entry name" value="Protein kinase-like (PK-like)"/>
    <property type="match status" value="1"/>
</dbReference>
<dbReference type="GO" id="GO:0005634">
    <property type="term" value="C:nucleus"/>
    <property type="evidence" value="ECO:0007669"/>
    <property type="project" value="TreeGrafter"/>
</dbReference>
<accession>A0A284R1H0</accession>
<feature type="compositionally biased region" description="Basic and acidic residues" evidence="7">
    <location>
        <begin position="399"/>
        <end position="408"/>
    </location>
</feature>
<keyword evidence="10" id="KW-1185">Reference proteome</keyword>
<dbReference type="PANTHER" id="PTHR44167:SF23">
    <property type="entry name" value="CDC7 KINASE, ISOFORM A-RELATED"/>
    <property type="match status" value="1"/>
</dbReference>
<evidence type="ECO:0000256" key="1">
    <source>
        <dbReference type="ARBA" id="ARBA00012513"/>
    </source>
</evidence>
<evidence type="ECO:0000256" key="7">
    <source>
        <dbReference type="SAM" id="MobiDB-lite"/>
    </source>
</evidence>
<feature type="domain" description="Protein kinase" evidence="8">
    <location>
        <begin position="189"/>
        <end position="599"/>
    </location>
</feature>
<dbReference type="Gene3D" id="3.30.200.20">
    <property type="entry name" value="Phosphorylase Kinase, domain 1"/>
    <property type="match status" value="1"/>
</dbReference>
<dbReference type="PROSITE" id="PS00108">
    <property type="entry name" value="PROTEIN_KINASE_ST"/>
    <property type="match status" value="1"/>
</dbReference>
<evidence type="ECO:0000256" key="3">
    <source>
        <dbReference type="ARBA" id="ARBA00022679"/>
    </source>
</evidence>
<name>A0A284R1H0_ARMOS</name>
<dbReference type="InterPro" id="IPR008271">
    <property type="entry name" value="Ser/Thr_kinase_AS"/>
</dbReference>
<evidence type="ECO:0000256" key="5">
    <source>
        <dbReference type="ARBA" id="ARBA00022777"/>
    </source>
</evidence>
<keyword evidence="4" id="KW-0547">Nucleotide-binding</keyword>
<dbReference type="GO" id="GO:0004674">
    <property type="term" value="F:protein serine/threonine kinase activity"/>
    <property type="evidence" value="ECO:0007669"/>
    <property type="project" value="UniProtKB-KW"/>
</dbReference>
<dbReference type="Pfam" id="PF00069">
    <property type="entry name" value="Pkinase"/>
    <property type="match status" value="2"/>
</dbReference>
<dbReference type="InterPro" id="IPR011009">
    <property type="entry name" value="Kinase-like_dom_sf"/>
</dbReference>
<dbReference type="EC" id="2.7.11.1" evidence="1"/>
<dbReference type="SMART" id="SM00220">
    <property type="entry name" value="S_TKc"/>
    <property type="match status" value="1"/>
</dbReference>
<dbReference type="EMBL" id="FUEG01000003">
    <property type="protein sequence ID" value="SJL02567.1"/>
    <property type="molecule type" value="Genomic_DNA"/>
</dbReference>
<reference evidence="10" key="1">
    <citation type="journal article" date="2017" name="Nat. Ecol. Evol.">
        <title>Genome expansion and lineage-specific genetic innovations in the forest pathogenic fungi Armillaria.</title>
        <authorList>
            <person name="Sipos G."/>
            <person name="Prasanna A.N."/>
            <person name="Walter M.C."/>
            <person name="O'Connor E."/>
            <person name="Balint B."/>
            <person name="Krizsan K."/>
            <person name="Kiss B."/>
            <person name="Hess J."/>
            <person name="Varga T."/>
            <person name="Slot J."/>
            <person name="Riley R."/>
            <person name="Boka B."/>
            <person name="Rigling D."/>
            <person name="Barry K."/>
            <person name="Lee J."/>
            <person name="Mihaltcheva S."/>
            <person name="LaButti K."/>
            <person name="Lipzen A."/>
            <person name="Waldron R."/>
            <person name="Moloney N.M."/>
            <person name="Sperisen C."/>
            <person name="Kredics L."/>
            <person name="Vagvoelgyi C."/>
            <person name="Patrignani A."/>
            <person name="Fitzpatrick D."/>
            <person name="Nagy I."/>
            <person name="Doyle S."/>
            <person name="Anderson J.B."/>
            <person name="Grigoriev I.V."/>
            <person name="Gueldener U."/>
            <person name="Muensterkoetter M."/>
            <person name="Nagy L.G."/>
        </authorList>
    </citation>
    <scope>NUCLEOTIDE SEQUENCE [LARGE SCALE GENOMIC DNA]</scope>
    <source>
        <strain evidence="10">C18/9</strain>
    </source>
</reference>
<keyword evidence="2" id="KW-0723">Serine/threonine-protein kinase</keyword>
<proteinExistence type="predicted"/>
<feature type="compositionally biased region" description="Acidic residues" evidence="7">
    <location>
        <begin position="119"/>
        <end position="145"/>
    </location>
</feature>
<dbReference type="OMA" id="CLRFRHR"/>
<evidence type="ECO:0000256" key="4">
    <source>
        <dbReference type="ARBA" id="ARBA00022741"/>
    </source>
</evidence>
<gene>
    <name evidence="9" type="ORF">ARMOST_05898</name>
</gene>
<sequence>MATLLISQHSSNPLEAASSDPRNARYRRVLNEARARQVAAEEDPSPSSEDQISGYAPKDDMQAYWGHLAQVTPVISKVKQKYGRKAAEVTMNLNNNMVDLDDSMDSDDPLALRDEPMEFEDEVDEVSFDEEGSEEQEERDDEDNDNQSSHTNDSDEEFTILSKSEEDRQEILEEIRDLEDAVPELEESYRLVDRLGTGTFSSVYKAVDLFYDKWDNRPWQCPHPPGSSAHPQSVAREPGSKVFVAIKRIYVTSSPERIKNEISVLEDCRGCRHVSQLITAFREKDQVVAIMPYQRNEDFRDFFCSITMEGIKAYFRCLMRALRDIHARQIIHRDVKPANFLFDPRTGMGTLCDFGLASRMNVTVPGLCLHLPASPSHPHGRLRARNEYDAEHIKKMQREARAKNHWPSDRVGYPQNDTRPVSKANRAGTRGFRAPEVLLKCGNQSGGIDVWSAGSILLFFLTKKFPLFQSNDDVEALMEIATIIGSKRMEKVATLHSKFLLIHPEIPRSNVPTDRTFSTNVPSVTGTGMTWREFCEKQNPEIDTPPPPNPDFYPHADTPTSEEEHRQDLDNAFDLLENLLHPEVVHRISPRDALYHPFLAESVGDDEFFPHPFGEGVCAHLHRIDGVTEQPSVVIETEKGQTMKLLEHGQGLAIGNQPCEFHQDLVFL</sequence>
<evidence type="ECO:0000259" key="8">
    <source>
        <dbReference type="PROSITE" id="PS50011"/>
    </source>
</evidence>
<keyword evidence="5" id="KW-0418">Kinase</keyword>
<dbReference type="PROSITE" id="PS50011">
    <property type="entry name" value="PROTEIN_KINASE_DOM"/>
    <property type="match status" value="1"/>
</dbReference>
<organism evidence="9 10">
    <name type="scientific">Armillaria ostoyae</name>
    <name type="common">Armillaria root rot fungus</name>
    <dbReference type="NCBI Taxonomy" id="47428"/>
    <lineage>
        <taxon>Eukaryota</taxon>
        <taxon>Fungi</taxon>
        <taxon>Dikarya</taxon>
        <taxon>Basidiomycota</taxon>
        <taxon>Agaricomycotina</taxon>
        <taxon>Agaricomycetes</taxon>
        <taxon>Agaricomycetidae</taxon>
        <taxon>Agaricales</taxon>
        <taxon>Marasmiineae</taxon>
        <taxon>Physalacriaceae</taxon>
        <taxon>Armillaria</taxon>
    </lineage>
</organism>
<dbReference type="CDD" id="cd14019">
    <property type="entry name" value="STKc_Cdc7"/>
    <property type="match status" value="1"/>
</dbReference>
<dbReference type="STRING" id="47428.A0A284R1H0"/>
<dbReference type="OrthoDB" id="10020333at2759"/>
<dbReference type="Proteomes" id="UP000219338">
    <property type="component" value="Unassembled WGS sequence"/>
</dbReference>
<feature type="region of interest" description="Disordered" evidence="7">
    <location>
        <begin position="399"/>
        <end position="425"/>
    </location>
</feature>
<evidence type="ECO:0000313" key="10">
    <source>
        <dbReference type="Proteomes" id="UP000219338"/>
    </source>
</evidence>
<keyword evidence="3" id="KW-0808">Transferase</keyword>